<dbReference type="Proteomes" id="UP000507470">
    <property type="component" value="Unassembled WGS sequence"/>
</dbReference>
<dbReference type="EMBL" id="CACVKT020005222">
    <property type="protein sequence ID" value="CAC5393843.1"/>
    <property type="molecule type" value="Genomic_DNA"/>
</dbReference>
<reference evidence="3 4" key="1">
    <citation type="submission" date="2020-06" db="EMBL/GenBank/DDBJ databases">
        <authorList>
            <person name="Li R."/>
            <person name="Bekaert M."/>
        </authorList>
    </citation>
    <scope>NUCLEOTIDE SEQUENCE [LARGE SCALE GENOMIC DNA]</scope>
    <source>
        <strain evidence="4">wild</strain>
    </source>
</reference>
<keyword evidence="2" id="KW-0732">Signal</keyword>
<sequence length="385" mass="44089">MKFEYFILIPFLYFLANGGQELCVNRCGERLNRSYNCQYYDAFCSANGLKTTNYISYETSFTTSDFHNESTSRSTTARRNDTVTAGTEESRSGLIAGVTVSLTVVMLIVVVILGLVYRKILLRKQLLSKTVGNGKRTSKLNYYATKNVQEDQYHDIDIRNGDYCLAAAVSDDTGNINGAEDGEATYVRVISGVYDRLNEKDNRKIPTKNQNENAMKLEGVKMEIYTLTSYITAYQQQQDKSTKDFDKWIPTHAVDSDPTYNHSNNIIPREDLSAKTADLVDQIENRLEKAIKRHYHIILYFWSGTCDFTIKQGKFIKLRHNQEHNTVNSILTEYKRAVTIVEKYPNVEIKFVDCPILSIVNYNKHKGHTNPATFKVEDFLVTRQI</sequence>
<keyword evidence="1" id="KW-0472">Membrane</keyword>
<evidence type="ECO:0000256" key="1">
    <source>
        <dbReference type="SAM" id="Phobius"/>
    </source>
</evidence>
<protein>
    <submittedName>
        <fullName evidence="3">Uncharacterized protein</fullName>
    </submittedName>
</protein>
<feature type="signal peptide" evidence="2">
    <location>
        <begin position="1"/>
        <end position="18"/>
    </location>
</feature>
<evidence type="ECO:0000313" key="3">
    <source>
        <dbReference type="EMBL" id="CAC5393843.1"/>
    </source>
</evidence>
<dbReference type="AlphaFoldDB" id="A0A6J8CBN8"/>
<feature type="chain" id="PRO_5026909239" evidence="2">
    <location>
        <begin position="19"/>
        <end position="385"/>
    </location>
</feature>
<evidence type="ECO:0000313" key="4">
    <source>
        <dbReference type="Proteomes" id="UP000507470"/>
    </source>
</evidence>
<feature type="transmembrane region" description="Helical" evidence="1">
    <location>
        <begin position="94"/>
        <end position="117"/>
    </location>
</feature>
<accession>A0A6J8CBN8</accession>
<keyword evidence="1" id="KW-1133">Transmembrane helix</keyword>
<evidence type="ECO:0000256" key="2">
    <source>
        <dbReference type="SAM" id="SignalP"/>
    </source>
</evidence>
<gene>
    <name evidence="3" type="ORF">MCOR_28659</name>
</gene>
<name>A0A6J8CBN8_MYTCO</name>
<keyword evidence="4" id="KW-1185">Reference proteome</keyword>
<organism evidence="3 4">
    <name type="scientific">Mytilus coruscus</name>
    <name type="common">Sea mussel</name>
    <dbReference type="NCBI Taxonomy" id="42192"/>
    <lineage>
        <taxon>Eukaryota</taxon>
        <taxon>Metazoa</taxon>
        <taxon>Spiralia</taxon>
        <taxon>Lophotrochozoa</taxon>
        <taxon>Mollusca</taxon>
        <taxon>Bivalvia</taxon>
        <taxon>Autobranchia</taxon>
        <taxon>Pteriomorphia</taxon>
        <taxon>Mytilida</taxon>
        <taxon>Mytiloidea</taxon>
        <taxon>Mytilidae</taxon>
        <taxon>Mytilinae</taxon>
        <taxon>Mytilus</taxon>
    </lineage>
</organism>
<proteinExistence type="predicted"/>
<keyword evidence="1" id="KW-0812">Transmembrane</keyword>